<name>A0A3D8J3A9_9HELI</name>
<keyword evidence="2" id="KW-1185">Reference proteome</keyword>
<gene>
    <name evidence="1" type="ORF">CQA66_05895</name>
</gene>
<dbReference type="Proteomes" id="UP000256424">
    <property type="component" value="Unassembled WGS sequence"/>
</dbReference>
<dbReference type="EMBL" id="NXLW01000010">
    <property type="protein sequence ID" value="RDU71635.1"/>
    <property type="molecule type" value="Genomic_DNA"/>
</dbReference>
<protein>
    <recommendedName>
        <fullName evidence="3">Autotransporter outer membrane beta-barrel domain-containing protein</fullName>
    </recommendedName>
</protein>
<proteinExistence type="predicted"/>
<dbReference type="RefSeq" id="WP_104763448.1">
    <property type="nucleotide sequence ID" value="NZ_FZPM01000023.1"/>
</dbReference>
<evidence type="ECO:0000313" key="1">
    <source>
        <dbReference type="EMBL" id="RDU71635.1"/>
    </source>
</evidence>
<organism evidence="1 2">
    <name type="scientific">Helicobacter aurati</name>
    <dbReference type="NCBI Taxonomy" id="137778"/>
    <lineage>
        <taxon>Bacteria</taxon>
        <taxon>Pseudomonadati</taxon>
        <taxon>Campylobacterota</taxon>
        <taxon>Epsilonproteobacteria</taxon>
        <taxon>Campylobacterales</taxon>
        <taxon>Helicobacteraceae</taxon>
        <taxon>Helicobacter</taxon>
    </lineage>
</organism>
<dbReference type="OrthoDB" id="5329287at2"/>
<evidence type="ECO:0000313" key="2">
    <source>
        <dbReference type="Proteomes" id="UP000256424"/>
    </source>
</evidence>
<evidence type="ECO:0008006" key="3">
    <source>
        <dbReference type="Google" id="ProtNLM"/>
    </source>
</evidence>
<accession>A0A3D8J3A9</accession>
<sequence length="295" mass="32898">MKKYIMILATLLVAAHADSEITYNEDSKKHDISLHKTIETENINPTFQRLNGIFENKNFGDLSASYFAIFSLSDSQILGINGMNINYEYLHNFAKMQMKIHGNTALGFVSSSLSSQSNSRKPLFLSALVGKEISIPLNFTPLSFFIIGTDIGFSKLDRLSLYLYVQYIGVDFPYKSYVFRPFLKAQIYTANADALTTRGASIALGLRASAFFKNGSAFIETSIQRNIPQNNHVTIVLPTLQSSTLQGISTAIDVKAGAEIVNAKWMKMRGDAGVLYTWDYYNINTYIKLSALLTL</sequence>
<comment type="caution">
    <text evidence="1">The sequence shown here is derived from an EMBL/GenBank/DDBJ whole genome shotgun (WGS) entry which is preliminary data.</text>
</comment>
<reference evidence="1 2" key="1">
    <citation type="submission" date="2018-04" db="EMBL/GenBank/DDBJ databases">
        <title>Novel Campyloabacter and Helicobacter Species and Strains.</title>
        <authorList>
            <person name="Mannion A.J."/>
            <person name="Shen Z."/>
            <person name="Fox J.G."/>
        </authorList>
    </citation>
    <scope>NUCLEOTIDE SEQUENCE [LARGE SCALE GENOMIC DNA]</scope>
    <source>
        <strain evidence="1 2">MIT 97-5075</strain>
    </source>
</reference>
<dbReference type="AlphaFoldDB" id="A0A3D8J3A9"/>